<dbReference type="EMBL" id="BMAV01005137">
    <property type="protein sequence ID" value="GFY45952.1"/>
    <property type="molecule type" value="Genomic_DNA"/>
</dbReference>
<organism evidence="1 2">
    <name type="scientific">Trichonephila inaurata madagascariensis</name>
    <dbReference type="NCBI Taxonomy" id="2747483"/>
    <lineage>
        <taxon>Eukaryota</taxon>
        <taxon>Metazoa</taxon>
        <taxon>Ecdysozoa</taxon>
        <taxon>Arthropoda</taxon>
        <taxon>Chelicerata</taxon>
        <taxon>Arachnida</taxon>
        <taxon>Araneae</taxon>
        <taxon>Araneomorphae</taxon>
        <taxon>Entelegynae</taxon>
        <taxon>Araneoidea</taxon>
        <taxon>Nephilidae</taxon>
        <taxon>Trichonephila</taxon>
        <taxon>Trichonephila inaurata</taxon>
    </lineage>
</organism>
<sequence length="95" mass="10900">MDETRRLVSVPKGMSRGVQRGLHRRHLQTIVQAEIGRKGFPPDIILSAWLAVMWKTEVLTLLNRSVLESLPVKNDNDIAYGREHRKIININNFSP</sequence>
<gene>
    <name evidence="1" type="ORF">TNIN_180601</name>
</gene>
<accession>A0A8X6X2T1</accession>
<name>A0A8X6X2T1_9ARAC</name>
<evidence type="ECO:0000313" key="1">
    <source>
        <dbReference type="EMBL" id="GFY45952.1"/>
    </source>
</evidence>
<protein>
    <submittedName>
        <fullName evidence="1">Uncharacterized protein</fullName>
    </submittedName>
</protein>
<reference evidence="1" key="1">
    <citation type="submission" date="2020-08" db="EMBL/GenBank/DDBJ databases">
        <title>Multicomponent nature underlies the extraordinary mechanical properties of spider dragline silk.</title>
        <authorList>
            <person name="Kono N."/>
            <person name="Nakamura H."/>
            <person name="Mori M."/>
            <person name="Yoshida Y."/>
            <person name="Ohtoshi R."/>
            <person name="Malay A.D."/>
            <person name="Moran D.A.P."/>
            <person name="Tomita M."/>
            <person name="Numata K."/>
            <person name="Arakawa K."/>
        </authorList>
    </citation>
    <scope>NUCLEOTIDE SEQUENCE</scope>
</reference>
<comment type="caution">
    <text evidence="1">The sequence shown here is derived from an EMBL/GenBank/DDBJ whole genome shotgun (WGS) entry which is preliminary data.</text>
</comment>
<dbReference type="AlphaFoldDB" id="A0A8X6X2T1"/>
<evidence type="ECO:0000313" key="2">
    <source>
        <dbReference type="Proteomes" id="UP000886998"/>
    </source>
</evidence>
<dbReference type="Proteomes" id="UP000886998">
    <property type="component" value="Unassembled WGS sequence"/>
</dbReference>
<proteinExistence type="predicted"/>
<keyword evidence="2" id="KW-1185">Reference proteome</keyword>